<gene>
    <name evidence="1" type="ORF">HEP81_06677</name>
</gene>
<sequence length="172" mass="19365">MSVETTSGLNLAEVADYPADWQHAEKRIHPGEHLSLPGALLKWYDIRTPEQEATPEVTEEARAFLRAEAAAGRLEFRGEMGFVLNHRCDDKYFMIVCVWRNKNEMCQAIFARDASGYGPYQAAPGTLRATQEVVELDATSHERRGWSRFLQSARDDAAKQAYLDDACTGQLI</sequence>
<dbReference type="AlphaFoldDB" id="A0A7H1Q9D2"/>
<accession>A0A7H1Q9D2</accession>
<proteinExistence type="predicted"/>
<evidence type="ECO:0000313" key="2">
    <source>
        <dbReference type="Proteomes" id="UP000516422"/>
    </source>
</evidence>
<dbReference type="KEGG" id="sgf:HEP81_06677"/>
<dbReference type="EMBL" id="CP051006">
    <property type="protein sequence ID" value="QNT96912.1"/>
    <property type="molecule type" value="Genomic_DNA"/>
</dbReference>
<protein>
    <submittedName>
        <fullName evidence="1">Uncharacterized protein</fullName>
    </submittedName>
</protein>
<evidence type="ECO:0000313" key="1">
    <source>
        <dbReference type="EMBL" id="QNT96912.1"/>
    </source>
</evidence>
<dbReference type="RefSeq" id="WP_037660977.1">
    <property type="nucleotide sequence ID" value="NZ_CP051006.1"/>
</dbReference>
<name>A0A7H1Q9D2_9ACTN</name>
<reference evidence="1 2" key="1">
    <citation type="submission" date="2020-04" db="EMBL/GenBank/DDBJ databases">
        <title>Characterization and engineering of Streptomyces griseofuscus DSM40191 as a potential heterologous host for expression of BGCs.</title>
        <authorList>
            <person name="Gren T."/>
            <person name="Whitford C.M."/>
            <person name="Mohite O.S."/>
            <person name="Joergensen T.S."/>
            <person name="Nielsen J.B."/>
            <person name="Lee S.Y."/>
            <person name="Weber T."/>
        </authorList>
    </citation>
    <scope>NUCLEOTIDE SEQUENCE [LARGE SCALE GENOMIC DNA]</scope>
    <source>
        <strain evidence="1 2">DSM 40191</strain>
    </source>
</reference>
<dbReference type="GeneID" id="91466201"/>
<organism evidence="1 2">
    <name type="scientific">Streptomyces griseofuscus</name>
    <dbReference type="NCBI Taxonomy" id="146922"/>
    <lineage>
        <taxon>Bacteria</taxon>
        <taxon>Bacillati</taxon>
        <taxon>Actinomycetota</taxon>
        <taxon>Actinomycetes</taxon>
        <taxon>Kitasatosporales</taxon>
        <taxon>Streptomycetaceae</taxon>
        <taxon>Streptomyces</taxon>
    </lineage>
</organism>
<dbReference type="Proteomes" id="UP000516422">
    <property type="component" value="Chromosome"/>
</dbReference>